<name>A0A1S9PF88_9SPHI</name>
<dbReference type="OrthoDB" id="277063at2"/>
<gene>
    <name evidence="1" type="ORF">BC343_05525</name>
</gene>
<dbReference type="SUPFAM" id="SSF142906">
    <property type="entry name" value="YjbR-like"/>
    <property type="match status" value="1"/>
</dbReference>
<evidence type="ECO:0008006" key="3">
    <source>
        <dbReference type="Google" id="ProtNLM"/>
    </source>
</evidence>
<protein>
    <recommendedName>
        <fullName evidence="3">MmcQ-like protein</fullName>
    </recommendedName>
</protein>
<dbReference type="RefSeq" id="WP_078348374.1">
    <property type="nucleotide sequence ID" value="NZ_MBTF01000012.1"/>
</dbReference>
<dbReference type="Gene3D" id="3.90.1150.30">
    <property type="match status" value="1"/>
</dbReference>
<accession>A0A1S9PF88</accession>
<keyword evidence="2" id="KW-1185">Reference proteome</keyword>
<dbReference type="EMBL" id="MBTF01000012">
    <property type="protein sequence ID" value="OOQ59625.1"/>
    <property type="molecule type" value="Genomic_DNA"/>
</dbReference>
<dbReference type="Pfam" id="PF04237">
    <property type="entry name" value="YjbR"/>
    <property type="match status" value="1"/>
</dbReference>
<dbReference type="AlphaFoldDB" id="A0A1S9PF88"/>
<dbReference type="InterPro" id="IPR038056">
    <property type="entry name" value="YjbR-like_sf"/>
</dbReference>
<organism evidence="1 2">
    <name type="scientific">Mucilaginibacter pedocola</name>
    <dbReference type="NCBI Taxonomy" id="1792845"/>
    <lineage>
        <taxon>Bacteria</taxon>
        <taxon>Pseudomonadati</taxon>
        <taxon>Bacteroidota</taxon>
        <taxon>Sphingobacteriia</taxon>
        <taxon>Sphingobacteriales</taxon>
        <taxon>Sphingobacteriaceae</taxon>
        <taxon>Mucilaginibacter</taxon>
    </lineage>
</organism>
<evidence type="ECO:0000313" key="2">
    <source>
        <dbReference type="Proteomes" id="UP000189739"/>
    </source>
</evidence>
<sequence length="114" mass="12916">MIGTDTFRQFTLSLPHVTEEPHFDKTSFRIGGKIFATMVAEHHRATVKLSPTDQCLFCLADANMVYPVPNKWGKLGWTHLNLQTVLPEMCTEILKVAYCEVAPKKYAALITFDE</sequence>
<proteinExistence type="predicted"/>
<dbReference type="STRING" id="1792845.BC343_05525"/>
<evidence type="ECO:0000313" key="1">
    <source>
        <dbReference type="EMBL" id="OOQ59625.1"/>
    </source>
</evidence>
<reference evidence="1 2" key="1">
    <citation type="submission" date="2016-07" db="EMBL/GenBank/DDBJ databases">
        <title>Genomic analysis of zinc-resistant bacterium Mucilaginibacter pedocola TBZ30.</title>
        <authorList>
            <person name="Huang J."/>
            <person name="Tang J."/>
        </authorList>
    </citation>
    <scope>NUCLEOTIDE SEQUENCE [LARGE SCALE GENOMIC DNA]</scope>
    <source>
        <strain evidence="1 2">TBZ30</strain>
    </source>
</reference>
<dbReference type="InterPro" id="IPR058532">
    <property type="entry name" value="YjbR/MT2646/Rv2570-like"/>
</dbReference>
<dbReference type="Proteomes" id="UP000189739">
    <property type="component" value="Unassembled WGS sequence"/>
</dbReference>
<comment type="caution">
    <text evidence="1">The sequence shown here is derived from an EMBL/GenBank/DDBJ whole genome shotgun (WGS) entry which is preliminary data.</text>
</comment>